<evidence type="ECO:0000313" key="1">
    <source>
        <dbReference type="EMBL" id="KYG09240.1"/>
    </source>
</evidence>
<dbReference type="EMBL" id="JEME01000744">
    <property type="protein sequence ID" value="KYG09240.1"/>
    <property type="molecule type" value="Genomic_DNA"/>
</dbReference>
<reference evidence="1 2" key="1">
    <citation type="submission" date="2014-02" db="EMBL/GenBank/DDBJ databases">
        <title>The small core and large imbalanced accessory genome model reveals a collaborative survival strategy of Sorangium cellulosum strains in nature.</title>
        <authorList>
            <person name="Han K."/>
            <person name="Peng R."/>
            <person name="Blom J."/>
            <person name="Li Y.-Z."/>
        </authorList>
    </citation>
    <scope>NUCLEOTIDE SEQUENCE [LARGE SCALE GENOMIC DNA]</scope>
    <source>
        <strain evidence="1 2">So0007-03</strain>
    </source>
</reference>
<dbReference type="AlphaFoldDB" id="A0A150TX21"/>
<proteinExistence type="predicted"/>
<sequence>MAVLAVLMRVAVLVVMLVAHVVSLSADDRGCAFLHPQHHAGAAWSLKRPRGAPRRRRCRMTSAMAGELVNGFQQSRHQLTNASR</sequence>
<dbReference type="Proteomes" id="UP000075502">
    <property type="component" value="Unassembled WGS sequence"/>
</dbReference>
<gene>
    <name evidence="1" type="ORF">BE21_19060</name>
</gene>
<evidence type="ECO:0000313" key="2">
    <source>
        <dbReference type="Proteomes" id="UP000075502"/>
    </source>
</evidence>
<organism evidence="1 2">
    <name type="scientific">Sorangium cellulosum</name>
    <name type="common">Polyangium cellulosum</name>
    <dbReference type="NCBI Taxonomy" id="56"/>
    <lineage>
        <taxon>Bacteria</taxon>
        <taxon>Pseudomonadati</taxon>
        <taxon>Myxococcota</taxon>
        <taxon>Polyangia</taxon>
        <taxon>Polyangiales</taxon>
        <taxon>Polyangiaceae</taxon>
        <taxon>Sorangium</taxon>
    </lineage>
</organism>
<accession>A0A150TX21</accession>
<name>A0A150TX21_SORCE</name>
<protein>
    <submittedName>
        <fullName evidence="1">Uncharacterized protein</fullName>
    </submittedName>
</protein>
<comment type="caution">
    <text evidence="1">The sequence shown here is derived from an EMBL/GenBank/DDBJ whole genome shotgun (WGS) entry which is preliminary data.</text>
</comment>